<proteinExistence type="predicted"/>
<name>A0A1Y1SA76_9MICR</name>
<gene>
    <name evidence="1" type="ORF">ECANGB1_1897</name>
</gene>
<accession>A0A1Y1SA76</accession>
<dbReference type="Proteomes" id="UP000192639">
    <property type="component" value="Unassembled WGS sequence"/>
</dbReference>
<comment type="caution">
    <text evidence="1">The sequence shown here is derived from an EMBL/GenBank/DDBJ whole genome shotgun (WGS) entry which is preliminary data.</text>
</comment>
<dbReference type="EMBL" id="LWDP01000006">
    <property type="protein sequence ID" value="ORD94938.1"/>
    <property type="molecule type" value="Genomic_DNA"/>
</dbReference>
<evidence type="ECO:0000313" key="2">
    <source>
        <dbReference type="Proteomes" id="UP000192639"/>
    </source>
</evidence>
<keyword evidence="2" id="KW-1185">Reference proteome</keyword>
<dbReference type="AlphaFoldDB" id="A0A1Y1SA76"/>
<protein>
    <submittedName>
        <fullName evidence="1">Uncharacterized protein</fullName>
    </submittedName>
</protein>
<evidence type="ECO:0000313" key="1">
    <source>
        <dbReference type="EMBL" id="ORD94938.1"/>
    </source>
</evidence>
<dbReference type="VEuPathDB" id="MicrosporidiaDB:ECANGB1_1897"/>
<reference evidence="1 2" key="1">
    <citation type="journal article" date="2017" name="Environ. Microbiol.">
        <title>Decay of the glycolytic pathway and adaptation to intranuclear parasitism within Enterocytozoonidae microsporidia.</title>
        <authorList>
            <person name="Wiredu Boakye D."/>
            <person name="Jaroenlak P."/>
            <person name="Prachumwat A."/>
            <person name="Williams T.A."/>
            <person name="Bateman K.S."/>
            <person name="Itsathitphaisarn O."/>
            <person name="Sritunyalucksana K."/>
            <person name="Paszkiewicz K.H."/>
            <person name="Moore K.A."/>
            <person name="Stentiford G.D."/>
            <person name="Williams B.A."/>
        </authorList>
    </citation>
    <scope>NUCLEOTIDE SEQUENCE [LARGE SCALE GENOMIC DNA]</scope>
    <source>
        <strain evidence="1 2">GB1</strain>
    </source>
</reference>
<organism evidence="1 2">
    <name type="scientific">Enterospora canceri</name>
    <dbReference type="NCBI Taxonomy" id="1081671"/>
    <lineage>
        <taxon>Eukaryota</taxon>
        <taxon>Fungi</taxon>
        <taxon>Fungi incertae sedis</taxon>
        <taxon>Microsporidia</taxon>
        <taxon>Enterocytozoonidae</taxon>
        <taxon>Enterospora</taxon>
    </lineage>
</organism>
<sequence>MLFLTTIRAVYFVQKDTGLFLSTTGDKFVINHEPNDFEIADTKEKEKKVIKYNGKAMTNSFKAFRNNQAKLKSASGRDNQEMRVVFTGRGTVGIANGWKCLINKEGQAKFKWCSSGGMAEFRMCYDHYCLRRYGRLGGMGHGGGHGGFGGGFGGGGYGFGFGGGFDDGFDGGFDGYGGFGGGFGHGGGFGGGFGHGGGYGDGYGGFEDDCFGGGYGHGGGYNRGHGRRRFDDYSDNGFGSDFYDSCSDDEFDKEAARKQSPYKDIAFKSRKVRRIRDNYATVDEYNMRKNMPLNKKQLQNLGNLRRCGAMHCPLDAESQALFDKLCMGIKIKTGLENGEISGNPMNYVRCCSTNPLCPVCA</sequence>
<dbReference type="OrthoDB" id="2201315at2759"/>